<dbReference type="EMBL" id="GGEC01059164">
    <property type="protein sequence ID" value="MBX39648.1"/>
    <property type="molecule type" value="Transcribed_RNA"/>
</dbReference>
<evidence type="ECO:0000313" key="1">
    <source>
        <dbReference type="EMBL" id="MBX39648.1"/>
    </source>
</evidence>
<organism evidence="1">
    <name type="scientific">Rhizophora mucronata</name>
    <name type="common">Asiatic mangrove</name>
    <dbReference type="NCBI Taxonomy" id="61149"/>
    <lineage>
        <taxon>Eukaryota</taxon>
        <taxon>Viridiplantae</taxon>
        <taxon>Streptophyta</taxon>
        <taxon>Embryophyta</taxon>
        <taxon>Tracheophyta</taxon>
        <taxon>Spermatophyta</taxon>
        <taxon>Magnoliopsida</taxon>
        <taxon>eudicotyledons</taxon>
        <taxon>Gunneridae</taxon>
        <taxon>Pentapetalae</taxon>
        <taxon>rosids</taxon>
        <taxon>fabids</taxon>
        <taxon>Malpighiales</taxon>
        <taxon>Rhizophoraceae</taxon>
        <taxon>Rhizophora</taxon>
    </lineage>
</organism>
<proteinExistence type="predicted"/>
<protein>
    <submittedName>
        <fullName evidence="1">Uncharacterized protein</fullName>
    </submittedName>
</protein>
<sequence>MEFFSMTLILKS</sequence>
<accession>A0A2P2NB08</accession>
<reference evidence="1" key="1">
    <citation type="submission" date="2018-02" db="EMBL/GenBank/DDBJ databases">
        <title>Rhizophora mucronata_Transcriptome.</title>
        <authorList>
            <person name="Meera S.P."/>
            <person name="Sreeshan A."/>
            <person name="Augustine A."/>
        </authorList>
    </citation>
    <scope>NUCLEOTIDE SEQUENCE</scope>
    <source>
        <tissue evidence="1">Leaf</tissue>
    </source>
</reference>
<name>A0A2P2NB08_RHIMU</name>